<dbReference type="EMBL" id="CP136051">
    <property type="protein sequence ID" value="WOK07702.1"/>
    <property type="molecule type" value="Genomic_DNA"/>
</dbReference>
<keyword evidence="2" id="KW-1185">Reference proteome</keyword>
<evidence type="ECO:0000313" key="2">
    <source>
        <dbReference type="Proteomes" id="UP001302349"/>
    </source>
</evidence>
<organism evidence="1 2">
    <name type="scientific">Imperialibacter roseus</name>
    <dbReference type="NCBI Taxonomy" id="1324217"/>
    <lineage>
        <taxon>Bacteria</taxon>
        <taxon>Pseudomonadati</taxon>
        <taxon>Bacteroidota</taxon>
        <taxon>Cytophagia</taxon>
        <taxon>Cytophagales</taxon>
        <taxon>Flammeovirgaceae</taxon>
        <taxon>Imperialibacter</taxon>
    </lineage>
</organism>
<proteinExistence type="predicted"/>
<dbReference type="RefSeq" id="WP_317490365.1">
    <property type="nucleotide sequence ID" value="NZ_CP136051.1"/>
</dbReference>
<accession>A0ABZ0IVN6</accession>
<evidence type="ECO:0000313" key="1">
    <source>
        <dbReference type="EMBL" id="WOK07702.1"/>
    </source>
</evidence>
<gene>
    <name evidence="1" type="ORF">RT717_03570</name>
</gene>
<protein>
    <submittedName>
        <fullName evidence="1">Uncharacterized protein</fullName>
    </submittedName>
</protein>
<dbReference type="Proteomes" id="UP001302349">
    <property type="component" value="Chromosome"/>
</dbReference>
<reference evidence="1 2" key="1">
    <citation type="journal article" date="2023" name="Microbiol. Resour. Announc.">
        <title>Complete Genome Sequence of Imperialibacter roseus strain P4T.</title>
        <authorList>
            <person name="Tizabi D.R."/>
            <person name="Bachvaroff T."/>
            <person name="Hill R.T."/>
        </authorList>
    </citation>
    <scope>NUCLEOTIDE SEQUENCE [LARGE SCALE GENOMIC DNA]</scope>
    <source>
        <strain evidence="1 2">P4T</strain>
    </source>
</reference>
<name>A0ABZ0IVN6_9BACT</name>
<sequence>MTENLITLTHSFLEAYPGAKGATLQSLETSLDISVGENTEIIRSLNEMTILGIDESFDIEFSYIFSDHGTVIVFFIDPTTFLSVFTTDEFPNKALAKQMFDTYQKVFLNEFTSENQTR</sequence>